<keyword evidence="4" id="KW-0067">ATP-binding</keyword>
<dbReference type="GO" id="GO:0035336">
    <property type="term" value="P:long-chain fatty-acyl-CoA metabolic process"/>
    <property type="evidence" value="ECO:0007669"/>
    <property type="project" value="TreeGrafter"/>
</dbReference>
<keyword evidence="2" id="KW-0436">Ligase</keyword>
<dbReference type="PANTHER" id="PTHR43272:SF83">
    <property type="entry name" value="ACYL-COA SYNTHETASE LONG-CHAIN, ISOFORM J"/>
    <property type="match status" value="1"/>
</dbReference>
<evidence type="ECO:0000256" key="3">
    <source>
        <dbReference type="ARBA" id="ARBA00022741"/>
    </source>
</evidence>
<dbReference type="Gene3D" id="3.40.50.12780">
    <property type="entry name" value="N-terminal domain of ligase-like"/>
    <property type="match status" value="1"/>
</dbReference>
<dbReference type="InterPro" id="IPR020845">
    <property type="entry name" value="AMP-binding_CS"/>
</dbReference>
<dbReference type="GO" id="GO:0005811">
    <property type="term" value="C:lipid droplet"/>
    <property type="evidence" value="ECO:0007669"/>
    <property type="project" value="TreeGrafter"/>
</dbReference>
<gene>
    <name evidence="7" type="ORF">K458DRAFT_321909</name>
</gene>
<dbReference type="PROSITE" id="PS00455">
    <property type="entry name" value="AMP_BINDING"/>
    <property type="match status" value="1"/>
</dbReference>
<comment type="catalytic activity">
    <reaction evidence="5">
        <text>a long-chain fatty acid + ATP + CoA = a long-chain fatty acyl-CoA + AMP + diphosphate</text>
        <dbReference type="Rhea" id="RHEA:15421"/>
        <dbReference type="ChEBI" id="CHEBI:30616"/>
        <dbReference type="ChEBI" id="CHEBI:33019"/>
        <dbReference type="ChEBI" id="CHEBI:57287"/>
        <dbReference type="ChEBI" id="CHEBI:57560"/>
        <dbReference type="ChEBI" id="CHEBI:83139"/>
        <dbReference type="ChEBI" id="CHEBI:456215"/>
        <dbReference type="EC" id="6.2.1.3"/>
    </reaction>
</comment>
<evidence type="ECO:0000256" key="5">
    <source>
        <dbReference type="ARBA" id="ARBA00036813"/>
    </source>
</evidence>
<feature type="domain" description="AMP-dependent synthetase/ligase" evidence="6">
    <location>
        <begin position="98"/>
        <end position="505"/>
    </location>
</feature>
<dbReference type="EMBL" id="MU005634">
    <property type="protein sequence ID" value="KAF2676481.1"/>
    <property type="molecule type" value="Genomic_DNA"/>
</dbReference>
<sequence>MAELFFQPCMRKTGPFSIQVPDTDHVPGETHPRRHPTAVDSLATQPHASIHTAYDIVRYAARTHGDAKCMGARTPLATHRERKLVNGAHKEWQYFELGPYQYLTFVEFQDHIDTLGAGLRALGLRRGDKLHLYGATSLPWMSVAHAAFTQSLTIVTAYDTLGLDGLRSSLRQTSSRAIFLDAALLPSLAKVLPDIPSLEFVVLNDASAADAPDTPRDLFHKIHLLSCDQLKQLGQKTPAEHVPPRPEDLACVMYTSGTSGAPKGVTILHSAIAAAVAGASSIVGDYFSPSDKLLAYLPLAHIIEFVFENASIFWGTTLGYGSPKTLTDASVRNCKGDIAEFQPTVLVGVPAVWELIKKGIIDRVQSSGTIRRNLFWAALSAKQAMLARGLPGSALIDAIVFAPIRAATGGKLRVGMNGGGPLAKDTQIFMSMTLAPVITGYGLTETAGMGALNDPLAWTVDAHGDIPACVEEKLVDFAEAGYLTTNDPPQGELWIRGPSVTRGYYDNHEETKAACRDDGWFMTGDIAEFSSNGHVKIIDRKKNLVKTLKGEYIALEKLESVYRASSVVANICVYAAPDKDKPIAIIFPAEPALKRFASERGFKGSTDLEHLCENSEMKGLVLEDLRKVGRQAQLSSIELLGGVVMDNEEWTPQNGFLTAAQKIQRRKIVEKHQTAIEDAYGKS</sequence>
<evidence type="ECO:0000259" key="6">
    <source>
        <dbReference type="Pfam" id="PF00501"/>
    </source>
</evidence>
<evidence type="ECO:0000313" key="7">
    <source>
        <dbReference type="EMBL" id="KAF2676481.1"/>
    </source>
</evidence>
<name>A0A6G1IET7_9PLEO</name>
<dbReference type="GO" id="GO:0005783">
    <property type="term" value="C:endoplasmic reticulum"/>
    <property type="evidence" value="ECO:0007669"/>
    <property type="project" value="TreeGrafter"/>
</dbReference>
<reference evidence="7" key="1">
    <citation type="journal article" date="2020" name="Stud. Mycol.">
        <title>101 Dothideomycetes genomes: a test case for predicting lifestyles and emergence of pathogens.</title>
        <authorList>
            <person name="Haridas S."/>
            <person name="Albert R."/>
            <person name="Binder M."/>
            <person name="Bloem J."/>
            <person name="Labutti K."/>
            <person name="Salamov A."/>
            <person name="Andreopoulos B."/>
            <person name="Baker S."/>
            <person name="Barry K."/>
            <person name="Bills G."/>
            <person name="Bluhm B."/>
            <person name="Cannon C."/>
            <person name="Castanera R."/>
            <person name="Culley D."/>
            <person name="Daum C."/>
            <person name="Ezra D."/>
            <person name="Gonzalez J."/>
            <person name="Henrissat B."/>
            <person name="Kuo A."/>
            <person name="Liang C."/>
            <person name="Lipzen A."/>
            <person name="Lutzoni F."/>
            <person name="Magnuson J."/>
            <person name="Mondo S."/>
            <person name="Nolan M."/>
            <person name="Ohm R."/>
            <person name="Pangilinan J."/>
            <person name="Park H.-J."/>
            <person name="Ramirez L."/>
            <person name="Alfaro M."/>
            <person name="Sun H."/>
            <person name="Tritt A."/>
            <person name="Yoshinaga Y."/>
            <person name="Zwiers L.-H."/>
            <person name="Turgeon B."/>
            <person name="Goodwin S."/>
            <person name="Spatafora J."/>
            <person name="Crous P."/>
            <person name="Grigoriev I."/>
        </authorList>
    </citation>
    <scope>NUCLEOTIDE SEQUENCE</scope>
    <source>
        <strain evidence="7">CBS 122367</strain>
    </source>
</reference>
<keyword evidence="8" id="KW-1185">Reference proteome</keyword>
<dbReference type="Pfam" id="PF00501">
    <property type="entry name" value="AMP-binding"/>
    <property type="match status" value="1"/>
</dbReference>
<dbReference type="GO" id="GO:0005524">
    <property type="term" value="F:ATP binding"/>
    <property type="evidence" value="ECO:0007669"/>
    <property type="project" value="UniProtKB-KW"/>
</dbReference>
<dbReference type="AlphaFoldDB" id="A0A6G1IET7"/>
<evidence type="ECO:0000256" key="1">
    <source>
        <dbReference type="ARBA" id="ARBA00006432"/>
    </source>
</evidence>
<keyword evidence="3" id="KW-0547">Nucleotide-binding</keyword>
<dbReference type="OrthoDB" id="1700726at2759"/>
<accession>A0A6G1IET7</accession>
<comment type="similarity">
    <text evidence="1">Belongs to the ATP-dependent AMP-binding enzyme family.</text>
</comment>
<dbReference type="PANTHER" id="PTHR43272">
    <property type="entry name" value="LONG-CHAIN-FATTY-ACID--COA LIGASE"/>
    <property type="match status" value="1"/>
</dbReference>
<evidence type="ECO:0000313" key="8">
    <source>
        <dbReference type="Proteomes" id="UP000799291"/>
    </source>
</evidence>
<evidence type="ECO:0000256" key="4">
    <source>
        <dbReference type="ARBA" id="ARBA00022840"/>
    </source>
</evidence>
<dbReference type="Proteomes" id="UP000799291">
    <property type="component" value="Unassembled WGS sequence"/>
</dbReference>
<organism evidence="7 8">
    <name type="scientific">Lentithecium fluviatile CBS 122367</name>
    <dbReference type="NCBI Taxonomy" id="1168545"/>
    <lineage>
        <taxon>Eukaryota</taxon>
        <taxon>Fungi</taxon>
        <taxon>Dikarya</taxon>
        <taxon>Ascomycota</taxon>
        <taxon>Pezizomycotina</taxon>
        <taxon>Dothideomycetes</taxon>
        <taxon>Pleosporomycetidae</taxon>
        <taxon>Pleosporales</taxon>
        <taxon>Massarineae</taxon>
        <taxon>Lentitheciaceae</taxon>
        <taxon>Lentithecium</taxon>
    </lineage>
</organism>
<dbReference type="GO" id="GO:0004467">
    <property type="term" value="F:long-chain fatty acid-CoA ligase activity"/>
    <property type="evidence" value="ECO:0007669"/>
    <property type="project" value="UniProtKB-EC"/>
</dbReference>
<protein>
    <submittedName>
        <fullName evidence="7">Acetyl-CoA synthetase-like protein</fullName>
    </submittedName>
</protein>
<evidence type="ECO:0000256" key="2">
    <source>
        <dbReference type="ARBA" id="ARBA00022598"/>
    </source>
</evidence>
<proteinExistence type="inferred from homology"/>
<dbReference type="GO" id="GO:0005886">
    <property type="term" value="C:plasma membrane"/>
    <property type="evidence" value="ECO:0007669"/>
    <property type="project" value="TreeGrafter"/>
</dbReference>
<dbReference type="SUPFAM" id="SSF56801">
    <property type="entry name" value="Acetyl-CoA synthetase-like"/>
    <property type="match status" value="1"/>
</dbReference>
<dbReference type="InterPro" id="IPR000873">
    <property type="entry name" value="AMP-dep_synth/lig_dom"/>
</dbReference>
<dbReference type="InterPro" id="IPR042099">
    <property type="entry name" value="ANL_N_sf"/>
</dbReference>